<evidence type="ECO:0000313" key="1">
    <source>
        <dbReference type="EMBL" id="PWN23067.1"/>
    </source>
</evidence>
<organism evidence="1 2">
    <name type="scientific">Pseudomicrostroma glucosiphilum</name>
    <dbReference type="NCBI Taxonomy" id="1684307"/>
    <lineage>
        <taxon>Eukaryota</taxon>
        <taxon>Fungi</taxon>
        <taxon>Dikarya</taxon>
        <taxon>Basidiomycota</taxon>
        <taxon>Ustilaginomycotina</taxon>
        <taxon>Exobasidiomycetes</taxon>
        <taxon>Microstromatales</taxon>
        <taxon>Microstromatales incertae sedis</taxon>
        <taxon>Pseudomicrostroma</taxon>
    </lineage>
</organism>
<sequence length="516" mass="56122">MLPVLLQDIIEGSIEQCRGSTLQATPTMYYALSLARDTTTAMYGDLGVAAGDVKPETNLESDDDATWRALVQRWLDWHPLSCLLSPLHRSQLFTTRPSLQSTPSQIVVLAFLVKEESSGVDPLYSENVFSQTQIDQSTSVLPAATNAALLAWNHICHGRTRKGTVYLSLACQLAQSPDALKQSAAFAGEGKLLHSLCQSITVWIYLQIRTKDPMTWRLVADHLPTSYDSAVIDIGEGKAATRKQLRAVERAAMVALSLATGQKRDDERPVEDVSLRAVVTCLEAIQSMAVYRVRSEQQDNLHLLSCCNAISPLMAALGTATRPPGLEEHRLRSRLAYAPQQTSSSGDLPLLCTTAWLHLDFASQLLAATNPEAADADALKSMTELLLSAAQSKVLQSSGAPQLQTILARLAHCQTRCAAALDISPGPVSQLPSDYSDPSYSRVGSHEPWTPTDFSSNVVSSEHTPQILTPQTGKGIECSQGMQLPYNIQATSEDFDLPLSFWGPLPELNAFLYPPP</sequence>
<name>A0A316UCV2_9BASI</name>
<dbReference type="AlphaFoldDB" id="A0A316UCV2"/>
<dbReference type="GeneID" id="37010785"/>
<evidence type="ECO:0000313" key="2">
    <source>
        <dbReference type="Proteomes" id="UP000245942"/>
    </source>
</evidence>
<protein>
    <recommendedName>
        <fullName evidence="3">Transcription factor domain-containing protein</fullName>
    </recommendedName>
</protein>
<dbReference type="EMBL" id="KZ819322">
    <property type="protein sequence ID" value="PWN23067.1"/>
    <property type="molecule type" value="Genomic_DNA"/>
</dbReference>
<proteinExistence type="predicted"/>
<reference evidence="1 2" key="1">
    <citation type="journal article" date="2018" name="Mol. Biol. Evol.">
        <title>Broad Genomic Sampling Reveals a Smut Pathogenic Ancestry of the Fungal Clade Ustilaginomycotina.</title>
        <authorList>
            <person name="Kijpornyongpan T."/>
            <person name="Mondo S.J."/>
            <person name="Barry K."/>
            <person name="Sandor L."/>
            <person name="Lee J."/>
            <person name="Lipzen A."/>
            <person name="Pangilinan J."/>
            <person name="LaButti K."/>
            <person name="Hainaut M."/>
            <person name="Henrissat B."/>
            <person name="Grigoriev I.V."/>
            <person name="Spatafora J.W."/>
            <person name="Aime M.C."/>
        </authorList>
    </citation>
    <scope>NUCLEOTIDE SEQUENCE [LARGE SCALE GENOMIC DNA]</scope>
    <source>
        <strain evidence="1 2">MCA 4718</strain>
    </source>
</reference>
<keyword evidence="2" id="KW-1185">Reference proteome</keyword>
<gene>
    <name evidence="1" type="ORF">BCV69DRAFT_107042</name>
</gene>
<dbReference type="Proteomes" id="UP000245942">
    <property type="component" value="Unassembled WGS sequence"/>
</dbReference>
<dbReference type="RefSeq" id="XP_025350227.1">
    <property type="nucleotide sequence ID" value="XM_025489051.1"/>
</dbReference>
<accession>A0A316UCV2</accession>
<evidence type="ECO:0008006" key="3">
    <source>
        <dbReference type="Google" id="ProtNLM"/>
    </source>
</evidence>